<organism evidence="2 3">
    <name type="scientific">Globisporangium ultimum (strain ATCC 200006 / CBS 805.95 / DAOM BR144)</name>
    <name type="common">Pythium ultimum</name>
    <dbReference type="NCBI Taxonomy" id="431595"/>
    <lineage>
        <taxon>Eukaryota</taxon>
        <taxon>Sar</taxon>
        <taxon>Stramenopiles</taxon>
        <taxon>Oomycota</taxon>
        <taxon>Peronosporomycetes</taxon>
        <taxon>Pythiales</taxon>
        <taxon>Pythiaceae</taxon>
        <taxon>Globisporangium</taxon>
    </lineage>
</organism>
<dbReference type="AlphaFoldDB" id="K3WCR7"/>
<feature type="transmembrane region" description="Helical" evidence="1">
    <location>
        <begin position="415"/>
        <end position="432"/>
    </location>
</feature>
<evidence type="ECO:0000256" key="1">
    <source>
        <dbReference type="SAM" id="Phobius"/>
    </source>
</evidence>
<dbReference type="eggNOG" id="ENOG502SK0F">
    <property type="taxonomic scope" value="Eukaryota"/>
</dbReference>
<sequence>MISLILVVSDVPRSGLGIKIFPTIYPSLEPDVFQSFGPWFYSVQKLPKETAWNATGRVWSYKFDTTSIGLRAFADFYQLSTFPDCVMYRSNCVGKTLNGEVIFHMLNSIVSAVEAKREKEELTPRQRNEPTATALRTENAYLDRLHHYVLPQVFVSRIWRTSQLLHYSSDILFTANNEPRSICFSFDIRPSFCHDLWINYNHSCLVGNKTCKVIGLLWEHTLNRVRAIQRMYPAMQVDLTLLESQEDMQICQGGFSPTGVRKADVMTIIRVRQCDNTSTVCTTVYIDEYRYEVGFVYSEAKQWFRIVAWLRCIAQGYYYLRTVMLISFCYVVSSSHERRTCFPVRVKKAIILFVKTPIQSVIFGSPFPIFCYALAHSIDAAISYELLSKIFTTQGGVFKMKVRDMLTIGFNQMRSVWLLAAVLHVIIEATAVSRRKQSWTPVDGIHGVPEFLLSGLASVTILAQYRSTSFRSTKILSVFEIAGTSTLADVKSRQNKTHRGSGNVQLGGIWIDGKFFLCLLVFLWSIVALRKVVGRIMLWYSGKVPAEIQTRTPVPYSAGVLWPIGSMCVLWTSDYFCVGPSIHSQDTIARRTTSLIRKISKLKAHTSRHGFSSLQKVNTRLTEVMEVLPAVLMSPRDFRIIQSQMQSVHTRSGDVEATIAFINLVMMSDPMVYCYLLMSGGEKTLGYYQSRVNPDKVLLLPRSVVGSVHILKKDLRLLCTMRASAIPVSDLIHCG</sequence>
<dbReference type="Proteomes" id="UP000019132">
    <property type="component" value="Unassembled WGS sequence"/>
</dbReference>
<dbReference type="VEuPathDB" id="FungiDB:PYU1_G002755"/>
<dbReference type="EMBL" id="GL376628">
    <property type="status" value="NOT_ANNOTATED_CDS"/>
    <property type="molecule type" value="Genomic_DNA"/>
</dbReference>
<proteinExistence type="predicted"/>
<evidence type="ECO:0000313" key="3">
    <source>
        <dbReference type="Proteomes" id="UP000019132"/>
    </source>
</evidence>
<dbReference type="EnsemblProtists" id="PYU1_T002758">
    <property type="protein sequence ID" value="PYU1_T002758"/>
    <property type="gene ID" value="PYU1_G002755"/>
</dbReference>
<keyword evidence="1" id="KW-0472">Membrane</keyword>
<dbReference type="InParanoid" id="K3WCR7"/>
<keyword evidence="1" id="KW-0812">Transmembrane</keyword>
<reference evidence="2" key="3">
    <citation type="submission" date="2015-02" db="UniProtKB">
        <authorList>
            <consortium name="EnsemblProtists"/>
        </authorList>
    </citation>
    <scope>IDENTIFICATION</scope>
    <source>
        <strain evidence="2">DAOM BR144</strain>
    </source>
</reference>
<name>K3WCR7_GLOUD</name>
<keyword evidence="3" id="KW-1185">Reference proteome</keyword>
<accession>K3WCR7</accession>
<keyword evidence="1" id="KW-1133">Transmembrane helix</keyword>
<dbReference type="OMA" id="TAAWRIN"/>
<evidence type="ECO:0000313" key="2">
    <source>
        <dbReference type="EnsemblProtists" id="PYU1_T002758"/>
    </source>
</evidence>
<protein>
    <submittedName>
        <fullName evidence="2">Uncharacterized protein</fullName>
    </submittedName>
</protein>
<dbReference type="HOGENOM" id="CLU_010330_0_0_1"/>
<reference evidence="3" key="1">
    <citation type="journal article" date="2010" name="Genome Biol.">
        <title>Genome sequence of the necrotrophic plant pathogen Pythium ultimum reveals original pathogenicity mechanisms and effector repertoire.</title>
        <authorList>
            <person name="Levesque C.A."/>
            <person name="Brouwer H."/>
            <person name="Cano L."/>
            <person name="Hamilton J.P."/>
            <person name="Holt C."/>
            <person name="Huitema E."/>
            <person name="Raffaele S."/>
            <person name="Robideau G.P."/>
            <person name="Thines M."/>
            <person name="Win J."/>
            <person name="Zerillo M.M."/>
            <person name="Beakes G.W."/>
            <person name="Boore J.L."/>
            <person name="Busam D."/>
            <person name="Dumas B."/>
            <person name="Ferriera S."/>
            <person name="Fuerstenberg S.I."/>
            <person name="Gachon C.M."/>
            <person name="Gaulin E."/>
            <person name="Govers F."/>
            <person name="Grenville-Briggs L."/>
            <person name="Horner N."/>
            <person name="Hostetler J."/>
            <person name="Jiang R.H."/>
            <person name="Johnson J."/>
            <person name="Krajaejun T."/>
            <person name="Lin H."/>
            <person name="Meijer H.J."/>
            <person name="Moore B."/>
            <person name="Morris P."/>
            <person name="Phuntmart V."/>
            <person name="Puiu D."/>
            <person name="Shetty J."/>
            <person name="Stajich J.E."/>
            <person name="Tripathy S."/>
            <person name="Wawra S."/>
            <person name="van West P."/>
            <person name="Whitty B.R."/>
            <person name="Coutinho P.M."/>
            <person name="Henrissat B."/>
            <person name="Martin F."/>
            <person name="Thomas P.D."/>
            <person name="Tyler B.M."/>
            <person name="De Vries R.P."/>
            <person name="Kamoun S."/>
            <person name="Yandell M."/>
            <person name="Tisserat N."/>
            <person name="Buell C.R."/>
        </authorList>
    </citation>
    <scope>NUCLEOTIDE SEQUENCE</scope>
    <source>
        <strain evidence="3">DAOM:BR144</strain>
    </source>
</reference>
<feature type="transmembrane region" description="Helical" evidence="1">
    <location>
        <begin position="509"/>
        <end position="529"/>
    </location>
</feature>
<reference evidence="3" key="2">
    <citation type="submission" date="2010-04" db="EMBL/GenBank/DDBJ databases">
        <authorList>
            <person name="Buell R."/>
            <person name="Hamilton J."/>
            <person name="Hostetler J."/>
        </authorList>
    </citation>
    <scope>NUCLEOTIDE SEQUENCE [LARGE SCALE GENOMIC DNA]</scope>
    <source>
        <strain evidence="3">DAOM:BR144</strain>
    </source>
</reference>